<evidence type="ECO:0000313" key="2">
    <source>
        <dbReference type="Proteomes" id="UP001259587"/>
    </source>
</evidence>
<reference evidence="1" key="1">
    <citation type="submission" date="2023-07" db="EMBL/GenBank/DDBJ databases">
        <title>Sorghum-associated microbial communities from plants grown in Nebraska, USA.</title>
        <authorList>
            <person name="Schachtman D."/>
        </authorList>
    </citation>
    <scope>NUCLEOTIDE SEQUENCE</scope>
    <source>
        <strain evidence="1">BE56</strain>
    </source>
</reference>
<gene>
    <name evidence="1" type="ORF">J2W83_003099</name>
</gene>
<proteinExistence type="predicted"/>
<evidence type="ECO:0000313" key="1">
    <source>
        <dbReference type="EMBL" id="MDR6713491.1"/>
    </source>
</evidence>
<protein>
    <submittedName>
        <fullName evidence="1">Uncharacterized protein</fullName>
    </submittedName>
</protein>
<dbReference type="EMBL" id="JAVDTH010000017">
    <property type="protein sequence ID" value="MDR6713491.1"/>
    <property type="molecule type" value="Genomic_DNA"/>
</dbReference>
<dbReference type="Proteomes" id="UP001259587">
    <property type="component" value="Unassembled WGS sequence"/>
</dbReference>
<sequence>MSVVKEALENFAVSSERSAIVLKGKWGVGKTFLWEGVLKRKKESLGATYYSYVSLFGLSSLKELKRTIYENLLKREHAADSGGVRSVEDRLEGIAGFLRRNSQLLSGIKGAGAIVDTYQAAAIHDALICIDDFERKSKGLSDAEVLGLISMLVEKRNCKVILILNEDGLGKEGVEFSEYREKVFSYEVEYQPTSEESVKIVFGVGVGHDDIMDRVVKLGITNVRLIRKIKFYYDYLRGALNVQNARLWSDISSTIALSVLARYGGDLSPITLEELEYFEGTIDTPLGSVTGSELQELTAKQTQAETLRDYGYLFTSDLDRAVIGLVRQGYVDSDVISNIVAAAAHQAEIADAEHEFRMAWRDYHNNFSKNQEAILDGFRIAIDSYLEHMPVDRLDGVVHLYREMGMSDEADSLVIRFFEGLSRKRTLADREELWSEPRDEKIRAALDNYFAGFGATMSLKEALEYLLDHRSTAESVAPLCRSSSADLVDYLTSPDTANFKSVVKLLLSASHSSNVFDDAVPGSAKIIFMNTYEALQIIKSMSRLNEHRLTPLMTMDEQYESYKAMP</sequence>
<organism evidence="1 2">
    <name type="scientific">Pseudomonas hunanensis</name>
    <dbReference type="NCBI Taxonomy" id="1247546"/>
    <lineage>
        <taxon>Bacteria</taxon>
        <taxon>Pseudomonadati</taxon>
        <taxon>Pseudomonadota</taxon>
        <taxon>Gammaproteobacteria</taxon>
        <taxon>Pseudomonadales</taxon>
        <taxon>Pseudomonadaceae</taxon>
        <taxon>Pseudomonas</taxon>
    </lineage>
</organism>
<name>A0ACC6K537_9PSED</name>
<keyword evidence="2" id="KW-1185">Reference proteome</keyword>
<accession>A0ACC6K537</accession>
<comment type="caution">
    <text evidence="1">The sequence shown here is derived from an EMBL/GenBank/DDBJ whole genome shotgun (WGS) entry which is preliminary data.</text>
</comment>